<gene>
    <name evidence="2" type="primary">LOC105428531</name>
</gene>
<protein>
    <submittedName>
        <fullName evidence="2">Uncharacterized protein LOC105428531</fullName>
    </submittedName>
</protein>
<proteinExistence type="predicted"/>
<dbReference type="GeneID" id="105428531"/>
<name>A0A6I9WE34_9HYME</name>
<reference evidence="2" key="1">
    <citation type="submission" date="2025-08" db="UniProtKB">
        <authorList>
            <consortium name="RefSeq"/>
        </authorList>
    </citation>
    <scope>IDENTIFICATION</scope>
</reference>
<dbReference type="KEGG" id="pbar:105428531"/>
<dbReference type="RefSeq" id="XP_011639206.1">
    <property type="nucleotide sequence ID" value="XM_011640904.2"/>
</dbReference>
<keyword evidence="1" id="KW-1185">Reference proteome</keyword>
<dbReference type="Proteomes" id="UP000504615">
    <property type="component" value="Unplaced"/>
</dbReference>
<dbReference type="AlphaFoldDB" id="A0A6I9WE34"/>
<organism evidence="1 2">
    <name type="scientific">Pogonomyrmex barbatus</name>
    <name type="common">red harvester ant</name>
    <dbReference type="NCBI Taxonomy" id="144034"/>
    <lineage>
        <taxon>Eukaryota</taxon>
        <taxon>Metazoa</taxon>
        <taxon>Ecdysozoa</taxon>
        <taxon>Arthropoda</taxon>
        <taxon>Hexapoda</taxon>
        <taxon>Insecta</taxon>
        <taxon>Pterygota</taxon>
        <taxon>Neoptera</taxon>
        <taxon>Endopterygota</taxon>
        <taxon>Hymenoptera</taxon>
        <taxon>Apocrita</taxon>
        <taxon>Aculeata</taxon>
        <taxon>Formicoidea</taxon>
        <taxon>Formicidae</taxon>
        <taxon>Myrmicinae</taxon>
        <taxon>Pogonomyrmex</taxon>
    </lineage>
</organism>
<evidence type="ECO:0000313" key="1">
    <source>
        <dbReference type="Proteomes" id="UP000504615"/>
    </source>
</evidence>
<sequence>MVTPRHGHELHMRRYKQYAPYNNPIQQSQTHAGNAHIGIRTNCVRPRALINRLVTHAERSDHRVYKQSAKKQRHHSVSVHQQLIFQKQSTMKCLAILLLALVAVVMALEKTPEVEQTKEVTPRDKRGLYSGVYSPYSYGYGGYAPLTYNSLPYTYTYPYAYPYAYNHYRYPYHYPYYNHPVYY</sequence>
<evidence type="ECO:0000313" key="2">
    <source>
        <dbReference type="RefSeq" id="XP_011639206.1"/>
    </source>
</evidence>
<accession>A0A6I9WE34</accession>